<dbReference type="RefSeq" id="WP_156887898.1">
    <property type="nucleotide sequence ID" value="NZ_CABLBR010000001.1"/>
</dbReference>
<dbReference type="Proteomes" id="UP001060164">
    <property type="component" value="Chromosome"/>
</dbReference>
<protein>
    <submittedName>
        <fullName evidence="1">Uncharacterized protein</fullName>
    </submittedName>
</protein>
<organism evidence="1 2">
    <name type="scientific">Ruminococcus gauvreauii</name>
    <dbReference type="NCBI Taxonomy" id="438033"/>
    <lineage>
        <taxon>Bacteria</taxon>
        <taxon>Bacillati</taxon>
        <taxon>Bacillota</taxon>
        <taxon>Clostridia</taxon>
        <taxon>Eubacteriales</taxon>
        <taxon>Oscillospiraceae</taxon>
        <taxon>Ruminococcus</taxon>
    </lineage>
</organism>
<reference evidence="1" key="1">
    <citation type="journal article" date="2022" name="Cell">
        <title>Design, construction, and in vivo augmentation of a complex gut microbiome.</title>
        <authorList>
            <person name="Cheng A.G."/>
            <person name="Ho P.Y."/>
            <person name="Aranda-Diaz A."/>
            <person name="Jain S."/>
            <person name="Yu F.B."/>
            <person name="Meng X."/>
            <person name="Wang M."/>
            <person name="Iakiviak M."/>
            <person name="Nagashima K."/>
            <person name="Zhao A."/>
            <person name="Murugkar P."/>
            <person name="Patil A."/>
            <person name="Atabakhsh K."/>
            <person name="Weakley A."/>
            <person name="Yan J."/>
            <person name="Brumbaugh A.R."/>
            <person name="Higginbottom S."/>
            <person name="Dimas A."/>
            <person name="Shiver A.L."/>
            <person name="Deutschbauer A."/>
            <person name="Neff N."/>
            <person name="Sonnenburg J.L."/>
            <person name="Huang K.C."/>
            <person name="Fischbach M.A."/>
        </authorList>
    </citation>
    <scope>NUCLEOTIDE SEQUENCE</scope>
    <source>
        <strain evidence="1">DSM 19829</strain>
    </source>
</reference>
<gene>
    <name evidence="1" type="ORF">NQ502_15655</name>
</gene>
<evidence type="ECO:0000313" key="1">
    <source>
        <dbReference type="EMBL" id="UWP58790.1"/>
    </source>
</evidence>
<sequence>MNDWKCLFRAHILERGWNYHEMGAVTSLDKAEDEYRTVVEGREDYEVQIIVQDG</sequence>
<evidence type="ECO:0000313" key="2">
    <source>
        <dbReference type="Proteomes" id="UP001060164"/>
    </source>
</evidence>
<accession>A0ABY5VFX5</accession>
<dbReference type="EMBL" id="CP102290">
    <property type="protein sequence ID" value="UWP58790.1"/>
    <property type="molecule type" value="Genomic_DNA"/>
</dbReference>
<keyword evidence="2" id="KW-1185">Reference proteome</keyword>
<name>A0ABY5VFX5_9FIRM</name>
<proteinExistence type="predicted"/>